<feature type="domain" description="CHAT" evidence="1">
    <location>
        <begin position="415"/>
        <end position="653"/>
    </location>
</feature>
<accession>A0ABP7B688</accession>
<protein>
    <recommendedName>
        <fullName evidence="1">CHAT domain-containing protein</fullName>
    </recommendedName>
</protein>
<dbReference type="EMBL" id="BAAAYV010000004">
    <property type="protein sequence ID" value="GAA3649324.1"/>
    <property type="molecule type" value="Genomic_DNA"/>
</dbReference>
<organism evidence="2 3">
    <name type="scientific">Microbacterium marinilacus</name>
    <dbReference type="NCBI Taxonomy" id="415209"/>
    <lineage>
        <taxon>Bacteria</taxon>
        <taxon>Bacillati</taxon>
        <taxon>Actinomycetota</taxon>
        <taxon>Actinomycetes</taxon>
        <taxon>Micrococcales</taxon>
        <taxon>Microbacteriaceae</taxon>
        <taxon>Microbacterium</taxon>
    </lineage>
</organism>
<sequence length="668" mass="70212">MALHNAGYAALLEGDLVTALERMSEARPIMASSPVNEAICDLDRAEVLREAGQVLEAERTLAGVARSFGAARMPQSRAEAEFHLARSLLAHDPARSADVAAAAARRFRGLRSPGWVARADGVRLRALLELSDAGRRRPSPAQVGAAVAELDRAGFVVEAQMLRVAKLIARARRGERDDGIPRLRERDPLSVRLLVHEARAVQATARGRGADSRRHAAAGLESLAAWQRSFGALDVASSVAMHGNGLILEGLSSAIRSRRSDVLFEWSERARHFAHQVAPVRPPRDPDHASDLARLRLLREEVGAGWEGDRRVRDLRERVRERQWATAGEANGIPRVDLEALRGALDADTALLTYVYSRGTLVCLAVPAAGSPTVIDLDAGAVQGLMPGLRADLDVAAALRGGGMAQVVQATLERRLAQLSSLLVDRALSAAGNPRRVLITAPGVLAGLPWTMLPGMRGRSITLARSASRWVSARGAVIPARTAGFAVGPGVARGVEEAEGAAFAWELQSVGGGVVGPGPRVLRGDDAGVGAVTGLAEDVDVLHLIAHGRHAIDSPMLSGLGLADGTLFGYDIDLIVRPPATVVLSACELGRSSVRWGSEAIGMAHAWLHAGTRSVVAAPVTVADDVAAELLGALHGGLAAGLAPSDALSLASQETGLHTPFMVHGNGF</sequence>
<name>A0ABP7B688_9MICO</name>
<keyword evidence="3" id="KW-1185">Reference proteome</keyword>
<comment type="caution">
    <text evidence="2">The sequence shown here is derived from an EMBL/GenBank/DDBJ whole genome shotgun (WGS) entry which is preliminary data.</text>
</comment>
<evidence type="ECO:0000313" key="3">
    <source>
        <dbReference type="Proteomes" id="UP001410795"/>
    </source>
</evidence>
<gene>
    <name evidence="2" type="ORF">GCM10022202_06210</name>
</gene>
<evidence type="ECO:0000259" key="1">
    <source>
        <dbReference type="Pfam" id="PF12770"/>
    </source>
</evidence>
<dbReference type="Pfam" id="PF12770">
    <property type="entry name" value="CHAT"/>
    <property type="match status" value="1"/>
</dbReference>
<evidence type="ECO:0000313" key="2">
    <source>
        <dbReference type="EMBL" id="GAA3649324.1"/>
    </source>
</evidence>
<reference evidence="3" key="1">
    <citation type="journal article" date="2019" name="Int. J. Syst. Evol. Microbiol.">
        <title>The Global Catalogue of Microorganisms (GCM) 10K type strain sequencing project: providing services to taxonomists for standard genome sequencing and annotation.</title>
        <authorList>
            <consortium name="The Broad Institute Genomics Platform"/>
            <consortium name="The Broad Institute Genome Sequencing Center for Infectious Disease"/>
            <person name="Wu L."/>
            <person name="Ma J."/>
        </authorList>
    </citation>
    <scope>NUCLEOTIDE SEQUENCE [LARGE SCALE GENOMIC DNA]</scope>
    <source>
        <strain evidence="3">JCM 16546</strain>
    </source>
</reference>
<dbReference type="InterPro" id="IPR024983">
    <property type="entry name" value="CHAT_dom"/>
</dbReference>
<dbReference type="RefSeq" id="WP_246604116.1">
    <property type="nucleotide sequence ID" value="NZ_BAAAYV010000004.1"/>
</dbReference>
<proteinExistence type="predicted"/>
<dbReference type="Proteomes" id="UP001410795">
    <property type="component" value="Unassembled WGS sequence"/>
</dbReference>